<reference evidence="5" key="1">
    <citation type="submission" date="2017-02" db="EMBL/GenBank/DDBJ databases">
        <authorList>
            <person name="Tafer H."/>
            <person name="Lopandic K."/>
        </authorList>
    </citation>
    <scope>NUCLEOTIDE SEQUENCE [LARGE SCALE GENOMIC DNA]</scope>
    <source>
        <strain evidence="5">CBS 366.77</strain>
    </source>
</reference>
<accession>A0A3A2ZPL7</accession>
<sequence>MDSRRRSMLTKSIQSALFRDPKSFKKTVIGRILAFFCIFYIRLIRYEADLFRNLRNEIWNIGDEEYAASFRTRNRKRPLQPLGDLGYSGSTFFSTTDSKFIIKSLPRHFEHSFFRRDLLEPYFEYMKVHPDSLLVWITDYVYAPFVTLGRLCGTTPAHHIIMASTFVGRDQDPLKEKWEKYDLKPIDYFYPERDLFPDPLVSSETIKKLADKLEDKVRISHGDYKDLMAVLEADTEFLCSANAVDYSLFMVRFPAESQPRTVGRDNKWRAGVPSVDGKWKYRVAVLDFFWAKHMLRAQAMTGVVQMFNVIGHKGPMTITTTAEEYRTKFLTMVDAMMEIH</sequence>
<dbReference type="OrthoDB" id="70770at2759"/>
<keyword evidence="1" id="KW-0547">Nucleotide-binding</keyword>
<keyword evidence="2" id="KW-0812">Transmembrane</keyword>
<dbReference type="GO" id="GO:0016308">
    <property type="term" value="F:1-phosphatidylinositol-4-phosphate 5-kinase activity"/>
    <property type="evidence" value="ECO:0007669"/>
    <property type="project" value="TreeGrafter"/>
</dbReference>
<evidence type="ECO:0000313" key="4">
    <source>
        <dbReference type="EMBL" id="RJE24906.1"/>
    </source>
</evidence>
<dbReference type="STRING" id="2070753.A0A3A2ZPL7"/>
<keyword evidence="1" id="KW-0808">Transferase</keyword>
<dbReference type="PANTHER" id="PTHR23086">
    <property type="entry name" value="PHOSPHATIDYLINOSITOL-4-PHOSPHATE 5-KINASE"/>
    <property type="match status" value="1"/>
</dbReference>
<evidence type="ECO:0000256" key="1">
    <source>
        <dbReference type="PROSITE-ProRule" id="PRU00781"/>
    </source>
</evidence>
<dbReference type="Gene3D" id="3.30.810.10">
    <property type="entry name" value="2-Layer Sandwich"/>
    <property type="match status" value="1"/>
</dbReference>
<dbReference type="SMART" id="SM00330">
    <property type="entry name" value="PIPKc"/>
    <property type="match status" value="1"/>
</dbReference>
<name>A0A3A2ZPL7_9EURO</name>
<proteinExistence type="predicted"/>
<comment type="caution">
    <text evidence="4">The sequence shown here is derived from an EMBL/GenBank/DDBJ whole genome shotgun (WGS) entry which is preliminary data.</text>
</comment>
<dbReference type="Proteomes" id="UP000266188">
    <property type="component" value="Unassembled WGS sequence"/>
</dbReference>
<dbReference type="GO" id="GO:0005524">
    <property type="term" value="F:ATP binding"/>
    <property type="evidence" value="ECO:0007669"/>
    <property type="project" value="UniProtKB-UniRule"/>
</dbReference>
<keyword evidence="1" id="KW-0067">ATP-binding</keyword>
<dbReference type="PANTHER" id="PTHR23086:SF126">
    <property type="entry name" value="PIPK DOMAIN-CONTAINING PROTEIN"/>
    <property type="match status" value="1"/>
</dbReference>
<dbReference type="GO" id="GO:0046854">
    <property type="term" value="P:phosphatidylinositol phosphate biosynthetic process"/>
    <property type="evidence" value="ECO:0007669"/>
    <property type="project" value="TreeGrafter"/>
</dbReference>
<protein>
    <submittedName>
        <fullName evidence="4">Phosphatidylinositol-4-phosphate 5-Kinase</fullName>
    </submittedName>
</protein>
<evidence type="ECO:0000256" key="2">
    <source>
        <dbReference type="SAM" id="Phobius"/>
    </source>
</evidence>
<dbReference type="GO" id="GO:0005886">
    <property type="term" value="C:plasma membrane"/>
    <property type="evidence" value="ECO:0007669"/>
    <property type="project" value="TreeGrafter"/>
</dbReference>
<keyword evidence="5" id="KW-1185">Reference proteome</keyword>
<dbReference type="Gene3D" id="3.30.800.10">
    <property type="entry name" value="Phosphatidylinositol Phosphate Kinase II Beta"/>
    <property type="match status" value="1"/>
</dbReference>
<evidence type="ECO:0000313" key="5">
    <source>
        <dbReference type="Proteomes" id="UP000266188"/>
    </source>
</evidence>
<dbReference type="InterPro" id="IPR023610">
    <property type="entry name" value="PInositol-4/5-P-5/4-kinase"/>
</dbReference>
<keyword evidence="2" id="KW-1133">Transmembrane helix</keyword>
<dbReference type="InterPro" id="IPR027484">
    <property type="entry name" value="PInositol-4-P-5-kinase_N"/>
</dbReference>
<dbReference type="AlphaFoldDB" id="A0A3A2ZPL7"/>
<keyword evidence="1 4" id="KW-0418">Kinase</keyword>
<feature type="domain" description="PIPK" evidence="3">
    <location>
        <begin position="1"/>
        <end position="337"/>
    </location>
</feature>
<dbReference type="SUPFAM" id="SSF56104">
    <property type="entry name" value="SAICAR synthase-like"/>
    <property type="match status" value="1"/>
</dbReference>
<feature type="transmembrane region" description="Helical" evidence="2">
    <location>
        <begin position="28"/>
        <end position="46"/>
    </location>
</feature>
<dbReference type="PROSITE" id="PS51455">
    <property type="entry name" value="PIPK"/>
    <property type="match status" value="1"/>
</dbReference>
<keyword evidence="2" id="KW-0472">Membrane</keyword>
<dbReference type="InterPro" id="IPR002498">
    <property type="entry name" value="PInositol-4-P-4/5-kinase_core"/>
</dbReference>
<dbReference type="EMBL" id="MVGC01000064">
    <property type="protein sequence ID" value="RJE24906.1"/>
    <property type="molecule type" value="Genomic_DNA"/>
</dbReference>
<dbReference type="Pfam" id="PF01504">
    <property type="entry name" value="PIP5K"/>
    <property type="match status" value="1"/>
</dbReference>
<organism evidence="4 5">
    <name type="scientific">Aspergillus sclerotialis</name>
    <dbReference type="NCBI Taxonomy" id="2070753"/>
    <lineage>
        <taxon>Eukaryota</taxon>
        <taxon>Fungi</taxon>
        <taxon>Dikarya</taxon>
        <taxon>Ascomycota</taxon>
        <taxon>Pezizomycotina</taxon>
        <taxon>Eurotiomycetes</taxon>
        <taxon>Eurotiomycetidae</taxon>
        <taxon>Eurotiales</taxon>
        <taxon>Aspergillaceae</taxon>
        <taxon>Aspergillus</taxon>
        <taxon>Aspergillus subgen. Polypaecilum</taxon>
    </lineage>
</organism>
<dbReference type="InterPro" id="IPR027483">
    <property type="entry name" value="PInositol-4-P-4/5-kinase_C_sf"/>
</dbReference>
<evidence type="ECO:0000259" key="3">
    <source>
        <dbReference type="PROSITE" id="PS51455"/>
    </source>
</evidence>
<gene>
    <name evidence="4" type="ORF">PHISCL_02738</name>
</gene>